<feature type="chain" id="PRO_5004878555" evidence="2">
    <location>
        <begin position="33"/>
        <end position="303"/>
    </location>
</feature>
<feature type="signal peptide" evidence="2">
    <location>
        <begin position="1"/>
        <end position="32"/>
    </location>
</feature>
<dbReference type="PROSITE" id="PS51257">
    <property type="entry name" value="PROKAR_LIPOPROTEIN"/>
    <property type="match status" value="1"/>
</dbReference>
<dbReference type="Proteomes" id="UP000019384">
    <property type="component" value="Unassembled WGS sequence"/>
</dbReference>
<dbReference type="AlphaFoldDB" id="W6MQF7"/>
<dbReference type="RefSeq" id="XP_022456143.1">
    <property type="nucleotide sequence ID" value="XM_022604590.1"/>
</dbReference>
<sequence length="303" mass="31924">MGCLRFCFILIPSFLTLCALVLSAIACSGASGKNKLLTSVYELKLNFADADVSQLLNVSLGDSVSLSDVGISDVYIFGMWGHCQGNLNSSADSGSTTLDKDLNLNSGVTWTHCSKPKAMYVFDPVSFFSDQLNVSSSLSSTVEDLADDIGISLPSKIDDYTKTAKILSKLIFICTIIGVVLAFVTLVLGFLTGCCCGGGMGCFVTFISLLSTVSLLLACGASTGMYQYIVHQFSNASAYGVDATMSKNYLGAFWGGLGASLLSTVFWFLSSCCSCCGSAPSGGCCGRRGPLPDDEKPMLVYSH</sequence>
<proteinExistence type="predicted"/>
<organism evidence="3 4">
    <name type="scientific">Kuraishia capsulata CBS 1993</name>
    <dbReference type="NCBI Taxonomy" id="1382522"/>
    <lineage>
        <taxon>Eukaryota</taxon>
        <taxon>Fungi</taxon>
        <taxon>Dikarya</taxon>
        <taxon>Ascomycota</taxon>
        <taxon>Saccharomycotina</taxon>
        <taxon>Pichiomycetes</taxon>
        <taxon>Pichiales</taxon>
        <taxon>Pichiaceae</taxon>
        <taxon>Kuraishia</taxon>
    </lineage>
</organism>
<keyword evidence="2" id="KW-0732">Signal</keyword>
<reference evidence="3" key="1">
    <citation type="submission" date="2013-12" db="EMBL/GenBank/DDBJ databases">
        <authorList>
            <person name="Genoscope - CEA"/>
        </authorList>
    </citation>
    <scope>NUCLEOTIDE SEQUENCE</scope>
    <source>
        <strain evidence="3">CBS 1993</strain>
    </source>
</reference>
<dbReference type="GeneID" id="34517531"/>
<evidence type="ECO:0000256" key="2">
    <source>
        <dbReference type="SAM" id="SignalP"/>
    </source>
</evidence>
<protein>
    <submittedName>
        <fullName evidence="3">Uncharacterized protein</fullName>
    </submittedName>
</protein>
<dbReference type="EMBL" id="HG793125">
    <property type="protein sequence ID" value="CDK24125.1"/>
    <property type="molecule type" value="Genomic_DNA"/>
</dbReference>
<dbReference type="HOGENOM" id="CLU_758612_0_0_1"/>
<dbReference type="GO" id="GO:0051285">
    <property type="term" value="C:cell cortex of cell tip"/>
    <property type="evidence" value="ECO:0007669"/>
    <property type="project" value="TreeGrafter"/>
</dbReference>
<dbReference type="STRING" id="1382522.W6MQF7"/>
<dbReference type="InterPro" id="IPR009571">
    <property type="entry name" value="SUR7/Rim9-like_fungi"/>
</dbReference>
<feature type="transmembrane region" description="Helical" evidence="1">
    <location>
        <begin position="203"/>
        <end position="229"/>
    </location>
</feature>
<evidence type="ECO:0000313" key="3">
    <source>
        <dbReference type="EMBL" id="CDK24125.1"/>
    </source>
</evidence>
<feature type="transmembrane region" description="Helical" evidence="1">
    <location>
        <begin position="170"/>
        <end position="191"/>
    </location>
</feature>
<accession>W6MQF7</accession>
<gene>
    <name evidence="3" type="ORF">KUCA_T00000085001</name>
</gene>
<dbReference type="InterPro" id="IPR052413">
    <property type="entry name" value="SUR7_domain"/>
</dbReference>
<keyword evidence="1" id="KW-1133">Transmembrane helix</keyword>
<dbReference type="PANTHER" id="PTHR28019">
    <property type="entry name" value="CELL MEMBRANE PROTEIN YLR413W-RELATED"/>
    <property type="match status" value="1"/>
</dbReference>
<reference evidence="3" key="2">
    <citation type="submission" date="2014-02" db="EMBL/GenBank/DDBJ databases">
        <title>Complete DNA sequence of /Kuraishia capsulata/ illustrates novel genomic features among budding yeasts (/Saccharomycotina/).</title>
        <authorList>
            <person name="Morales L."/>
            <person name="Noel B."/>
            <person name="Porcel B."/>
            <person name="Marcet-Houben M."/>
            <person name="Hullo M-F."/>
            <person name="Sacerdot C."/>
            <person name="Tekaia F."/>
            <person name="Leh-Louis V."/>
            <person name="Despons L."/>
            <person name="Khanna V."/>
            <person name="Aury J-M."/>
            <person name="Barbe V."/>
            <person name="Couloux A."/>
            <person name="Labadie K."/>
            <person name="Pelletier E."/>
            <person name="Souciet J-L."/>
            <person name="Boekhout T."/>
            <person name="Gabaldon T."/>
            <person name="Wincker P."/>
            <person name="Dujon B."/>
        </authorList>
    </citation>
    <scope>NUCLEOTIDE SEQUENCE</scope>
    <source>
        <strain evidence="3">CBS 1993</strain>
    </source>
</reference>
<dbReference type="OrthoDB" id="4480814at2759"/>
<keyword evidence="1" id="KW-0812">Transmembrane</keyword>
<dbReference type="Pfam" id="PF06687">
    <property type="entry name" value="SUR7"/>
    <property type="match status" value="1"/>
</dbReference>
<dbReference type="GO" id="GO:0031505">
    <property type="term" value="P:fungal-type cell wall organization"/>
    <property type="evidence" value="ECO:0007669"/>
    <property type="project" value="TreeGrafter"/>
</dbReference>
<keyword evidence="4" id="KW-1185">Reference proteome</keyword>
<evidence type="ECO:0000313" key="4">
    <source>
        <dbReference type="Proteomes" id="UP000019384"/>
    </source>
</evidence>
<evidence type="ECO:0000256" key="1">
    <source>
        <dbReference type="SAM" id="Phobius"/>
    </source>
</evidence>
<keyword evidence="1" id="KW-0472">Membrane</keyword>
<feature type="transmembrane region" description="Helical" evidence="1">
    <location>
        <begin position="249"/>
        <end position="269"/>
    </location>
</feature>
<dbReference type="PANTHER" id="PTHR28019:SF2">
    <property type="entry name" value="CELL MEMBRANE PROTEIN YLR413W-RELATED"/>
    <property type="match status" value="1"/>
</dbReference>
<name>W6MQF7_9ASCO</name>
<dbReference type="GO" id="GO:0005886">
    <property type="term" value="C:plasma membrane"/>
    <property type="evidence" value="ECO:0007669"/>
    <property type="project" value="InterPro"/>
</dbReference>